<evidence type="ECO:0000259" key="1">
    <source>
        <dbReference type="PROSITE" id="PS51677"/>
    </source>
</evidence>
<dbReference type="SUPFAM" id="SSF88713">
    <property type="entry name" value="Glycoside hydrolase/deacetylase"/>
    <property type="match status" value="1"/>
</dbReference>
<name>A0A4R2QGB9_9PSEU</name>
<evidence type="ECO:0000313" key="3">
    <source>
        <dbReference type="Proteomes" id="UP000294911"/>
    </source>
</evidence>
<dbReference type="Proteomes" id="UP000294911">
    <property type="component" value="Unassembled WGS sequence"/>
</dbReference>
<dbReference type="RefSeq" id="WP_243659167.1">
    <property type="nucleotide sequence ID" value="NZ_SLXQ01000012.1"/>
</dbReference>
<dbReference type="Gene3D" id="3.20.20.370">
    <property type="entry name" value="Glycoside hydrolase/deacetylase"/>
    <property type="match status" value="1"/>
</dbReference>
<dbReference type="Pfam" id="PF01522">
    <property type="entry name" value="Polysacc_deac_1"/>
    <property type="match status" value="1"/>
</dbReference>
<dbReference type="GO" id="GO:0005975">
    <property type="term" value="P:carbohydrate metabolic process"/>
    <property type="evidence" value="ECO:0007669"/>
    <property type="project" value="InterPro"/>
</dbReference>
<dbReference type="InterPro" id="IPR050248">
    <property type="entry name" value="Polysacc_deacetylase_ArnD"/>
</dbReference>
<sequence length="235" mass="25575">MIGSIATVLTILLASYGVHQLANARSFQLFGELTHRVDTSHKVVALTFDDGPDPAGTAPLLATLAEADVPATFYLTGQDLAKYPELGADIARAGHEIGNHSYSHERMVLVSKDWVAGEVADTDQLIRDTGYTGPITFRPPNGKKLVSLPRYLAEHNRHTVMWDVAPEAELGENADAAAIAEHTVEQVEPGSIVLLHPMFPGRAAVRDAVEPIIEQLQADGYQFVTVAELLRYQRD</sequence>
<dbReference type="GO" id="GO:0016810">
    <property type="term" value="F:hydrolase activity, acting on carbon-nitrogen (but not peptide) bonds"/>
    <property type="evidence" value="ECO:0007669"/>
    <property type="project" value="InterPro"/>
</dbReference>
<evidence type="ECO:0000313" key="2">
    <source>
        <dbReference type="EMBL" id="TCP47378.1"/>
    </source>
</evidence>
<comment type="caution">
    <text evidence="2">The sequence shown here is derived from an EMBL/GenBank/DDBJ whole genome shotgun (WGS) entry which is preliminary data.</text>
</comment>
<dbReference type="PROSITE" id="PS51677">
    <property type="entry name" value="NODB"/>
    <property type="match status" value="1"/>
</dbReference>
<dbReference type="AlphaFoldDB" id="A0A4R2QGB9"/>
<feature type="domain" description="NodB homology" evidence="1">
    <location>
        <begin position="42"/>
        <end position="224"/>
    </location>
</feature>
<dbReference type="InterPro" id="IPR002509">
    <property type="entry name" value="NODB_dom"/>
</dbReference>
<dbReference type="PANTHER" id="PTHR10587">
    <property type="entry name" value="GLYCOSYL TRANSFERASE-RELATED"/>
    <property type="match status" value="1"/>
</dbReference>
<protein>
    <submittedName>
        <fullName evidence="2">Peptidoglycan/xylan/chitin deacetylase (PgdA/CDA1 family)</fullName>
    </submittedName>
</protein>
<dbReference type="PANTHER" id="PTHR10587:SF125">
    <property type="entry name" value="POLYSACCHARIDE DEACETYLASE YHEN-RELATED"/>
    <property type="match status" value="1"/>
</dbReference>
<reference evidence="2 3" key="1">
    <citation type="submission" date="2019-03" db="EMBL/GenBank/DDBJ databases">
        <title>Genomic Encyclopedia of Type Strains, Phase IV (KMG-IV): sequencing the most valuable type-strain genomes for metagenomic binning, comparative biology and taxonomic classification.</title>
        <authorList>
            <person name="Goeker M."/>
        </authorList>
    </citation>
    <scope>NUCLEOTIDE SEQUENCE [LARGE SCALE GENOMIC DNA]</scope>
    <source>
        <strain evidence="2 3">DSM 45765</strain>
    </source>
</reference>
<gene>
    <name evidence="2" type="ORF">EV191_112174</name>
</gene>
<accession>A0A4R2QGB9</accession>
<dbReference type="InterPro" id="IPR011330">
    <property type="entry name" value="Glyco_hydro/deAcase_b/a-brl"/>
</dbReference>
<keyword evidence="3" id="KW-1185">Reference proteome</keyword>
<dbReference type="EMBL" id="SLXQ01000012">
    <property type="protein sequence ID" value="TCP47378.1"/>
    <property type="molecule type" value="Genomic_DNA"/>
</dbReference>
<proteinExistence type="predicted"/>
<organism evidence="2 3">
    <name type="scientific">Tamaricihabitans halophyticus</name>
    <dbReference type="NCBI Taxonomy" id="1262583"/>
    <lineage>
        <taxon>Bacteria</taxon>
        <taxon>Bacillati</taxon>
        <taxon>Actinomycetota</taxon>
        <taxon>Actinomycetes</taxon>
        <taxon>Pseudonocardiales</taxon>
        <taxon>Pseudonocardiaceae</taxon>
        <taxon>Tamaricihabitans</taxon>
    </lineage>
</organism>